<dbReference type="GO" id="GO:0043248">
    <property type="term" value="P:proteasome assembly"/>
    <property type="evidence" value="ECO:0007669"/>
    <property type="project" value="InterPro"/>
</dbReference>
<dbReference type="InterPro" id="IPR008012">
    <property type="entry name" value="Ump1"/>
</dbReference>
<keyword evidence="1" id="KW-0143">Chaperone</keyword>
<dbReference type="STRING" id="78915.A0A4P9XIV4"/>
<dbReference type="PANTHER" id="PTHR12828:SF3">
    <property type="entry name" value="PROTEASOME MATURATION PROTEIN"/>
    <property type="match status" value="1"/>
</dbReference>
<evidence type="ECO:0000256" key="2">
    <source>
        <dbReference type="ARBA" id="ARBA00043974"/>
    </source>
</evidence>
<accession>A0A4P9XIV4</accession>
<dbReference type="OrthoDB" id="15001at2759"/>
<dbReference type="Proteomes" id="UP000271241">
    <property type="component" value="Unassembled WGS sequence"/>
</dbReference>
<organism evidence="3 4">
    <name type="scientific">Thamnocephalis sphaerospora</name>
    <dbReference type="NCBI Taxonomy" id="78915"/>
    <lineage>
        <taxon>Eukaryota</taxon>
        <taxon>Fungi</taxon>
        <taxon>Fungi incertae sedis</taxon>
        <taxon>Zoopagomycota</taxon>
        <taxon>Zoopagomycotina</taxon>
        <taxon>Zoopagomycetes</taxon>
        <taxon>Zoopagales</taxon>
        <taxon>Sigmoideomycetaceae</taxon>
        <taxon>Thamnocephalis</taxon>
    </lineage>
</organism>
<dbReference type="GO" id="GO:0000502">
    <property type="term" value="C:proteasome complex"/>
    <property type="evidence" value="ECO:0007669"/>
    <property type="project" value="UniProtKB-KW"/>
</dbReference>
<evidence type="ECO:0000256" key="1">
    <source>
        <dbReference type="ARBA" id="ARBA00023186"/>
    </source>
</evidence>
<keyword evidence="4" id="KW-1185">Reference proteome</keyword>
<reference evidence="4" key="1">
    <citation type="journal article" date="2018" name="Nat. Microbiol.">
        <title>Leveraging single-cell genomics to expand the fungal tree of life.</title>
        <authorList>
            <person name="Ahrendt S.R."/>
            <person name="Quandt C.A."/>
            <person name="Ciobanu D."/>
            <person name="Clum A."/>
            <person name="Salamov A."/>
            <person name="Andreopoulos B."/>
            <person name="Cheng J.F."/>
            <person name="Woyke T."/>
            <person name="Pelin A."/>
            <person name="Henrissat B."/>
            <person name="Reynolds N.K."/>
            <person name="Benny G.L."/>
            <person name="Smith M.E."/>
            <person name="James T.Y."/>
            <person name="Grigoriev I.V."/>
        </authorList>
    </citation>
    <scope>NUCLEOTIDE SEQUENCE [LARGE SCALE GENOMIC DNA]</scope>
    <source>
        <strain evidence="4">RSA 1356</strain>
    </source>
</reference>
<dbReference type="GO" id="GO:0005634">
    <property type="term" value="C:nucleus"/>
    <property type="evidence" value="ECO:0007669"/>
    <property type="project" value="TreeGrafter"/>
</dbReference>
<feature type="non-terminal residue" evidence="3">
    <location>
        <position position="1"/>
    </location>
</feature>
<sequence>RLAPSARAAPATHSVKDTANDLGVHDTLRYGPASLATAVSTVHPLENRLKNWDETQMDTKMTLQRRMYGIHAPVRQLMERSLVSQTQRHPALPSSNLGMDILAGRDESIGVEDVLS</sequence>
<comment type="similarity">
    <text evidence="2">Belongs to the POMP/UMP1 family.</text>
</comment>
<name>A0A4P9XIV4_9FUNG</name>
<dbReference type="Pfam" id="PF05348">
    <property type="entry name" value="UMP1"/>
    <property type="match status" value="1"/>
</dbReference>
<keyword evidence="3" id="KW-0647">Proteasome</keyword>
<proteinExistence type="inferred from homology"/>
<evidence type="ECO:0000313" key="3">
    <source>
        <dbReference type="EMBL" id="RKP05654.1"/>
    </source>
</evidence>
<dbReference type="PANTHER" id="PTHR12828">
    <property type="entry name" value="PROTEASOME MATURATION PROTEIN UMP1"/>
    <property type="match status" value="1"/>
</dbReference>
<dbReference type="EMBL" id="KZ993067">
    <property type="protein sequence ID" value="RKP05654.1"/>
    <property type="molecule type" value="Genomic_DNA"/>
</dbReference>
<gene>
    <name evidence="3" type="ORF">THASP1DRAFT_6084</name>
</gene>
<dbReference type="AlphaFoldDB" id="A0A4P9XIV4"/>
<evidence type="ECO:0000313" key="4">
    <source>
        <dbReference type="Proteomes" id="UP000271241"/>
    </source>
</evidence>
<dbReference type="GO" id="GO:0005737">
    <property type="term" value="C:cytoplasm"/>
    <property type="evidence" value="ECO:0007669"/>
    <property type="project" value="TreeGrafter"/>
</dbReference>
<protein>
    <submittedName>
        <fullName evidence="3">Proteasome maturation factor UMP1-domain-containing protein</fullName>
    </submittedName>
</protein>
<feature type="non-terminal residue" evidence="3">
    <location>
        <position position="116"/>
    </location>
</feature>